<dbReference type="Proteomes" id="UP000327085">
    <property type="component" value="Unassembled WGS sequence"/>
</dbReference>
<feature type="compositionally biased region" description="Polar residues" evidence="1">
    <location>
        <begin position="73"/>
        <end position="87"/>
    </location>
</feature>
<sequence>CQLSSNPRRAGGTTSGILHFKSSPRCRDSLSENGEAHFFACSFREKTKALLPSTPDNCHDRISFEIDPPQPRRFSTTHEMGYRTQSIRPPLPAEDCYKSPSFSRFCCRVYSDSRRRED</sequence>
<dbReference type="Gramene" id="VVA40881">
    <property type="protein sequence ID" value="VVA40881"/>
    <property type="gene ID" value="Prudul26B000720"/>
</dbReference>
<gene>
    <name evidence="2" type="ORF">ALMOND_2B000720</name>
</gene>
<feature type="region of interest" description="Disordered" evidence="1">
    <location>
        <begin position="62"/>
        <end position="93"/>
    </location>
</feature>
<proteinExistence type="predicted"/>
<feature type="non-terminal residue" evidence="2">
    <location>
        <position position="118"/>
    </location>
</feature>
<feature type="non-terminal residue" evidence="2">
    <location>
        <position position="1"/>
    </location>
</feature>
<organism evidence="2 3">
    <name type="scientific">Prunus dulcis</name>
    <name type="common">Almond</name>
    <name type="synonym">Amygdalus dulcis</name>
    <dbReference type="NCBI Taxonomy" id="3755"/>
    <lineage>
        <taxon>Eukaryota</taxon>
        <taxon>Viridiplantae</taxon>
        <taxon>Streptophyta</taxon>
        <taxon>Embryophyta</taxon>
        <taxon>Tracheophyta</taxon>
        <taxon>Spermatophyta</taxon>
        <taxon>Magnoliopsida</taxon>
        <taxon>eudicotyledons</taxon>
        <taxon>Gunneridae</taxon>
        <taxon>Pentapetalae</taxon>
        <taxon>rosids</taxon>
        <taxon>fabids</taxon>
        <taxon>Rosales</taxon>
        <taxon>Rosaceae</taxon>
        <taxon>Amygdaloideae</taxon>
        <taxon>Amygdaleae</taxon>
        <taxon>Prunus</taxon>
    </lineage>
</organism>
<evidence type="ECO:0000313" key="2">
    <source>
        <dbReference type="EMBL" id="VVA40881.1"/>
    </source>
</evidence>
<dbReference type="InParanoid" id="A0A5E4GMS1"/>
<protein>
    <submittedName>
        <fullName evidence="2">PREDICTED: LOC109947133</fullName>
    </submittedName>
</protein>
<evidence type="ECO:0000313" key="3">
    <source>
        <dbReference type="Proteomes" id="UP000327085"/>
    </source>
</evidence>
<name>A0A5E4GMS1_PRUDU</name>
<accession>A0A5E4GMS1</accession>
<evidence type="ECO:0000256" key="1">
    <source>
        <dbReference type="SAM" id="MobiDB-lite"/>
    </source>
</evidence>
<dbReference type="AlphaFoldDB" id="A0A5E4GMS1"/>
<dbReference type="EMBL" id="CABIKO010001103">
    <property type="protein sequence ID" value="VVA40881.1"/>
    <property type="molecule type" value="Genomic_DNA"/>
</dbReference>
<reference evidence="3" key="1">
    <citation type="journal article" date="2020" name="Plant J.">
        <title>Transposons played a major role in the diversification between the closely related almond and peach genomes: results from the almond genome sequence.</title>
        <authorList>
            <person name="Alioto T."/>
            <person name="Alexiou K.G."/>
            <person name="Bardil A."/>
            <person name="Barteri F."/>
            <person name="Castanera R."/>
            <person name="Cruz F."/>
            <person name="Dhingra A."/>
            <person name="Duval H."/>
            <person name="Fernandez I Marti A."/>
            <person name="Frias L."/>
            <person name="Galan B."/>
            <person name="Garcia J.L."/>
            <person name="Howad W."/>
            <person name="Gomez-Garrido J."/>
            <person name="Gut M."/>
            <person name="Julca I."/>
            <person name="Morata J."/>
            <person name="Puigdomenech P."/>
            <person name="Ribeca P."/>
            <person name="Rubio Cabetas M.J."/>
            <person name="Vlasova A."/>
            <person name="Wirthensohn M."/>
            <person name="Garcia-Mas J."/>
            <person name="Gabaldon T."/>
            <person name="Casacuberta J.M."/>
            <person name="Arus P."/>
        </authorList>
    </citation>
    <scope>NUCLEOTIDE SEQUENCE [LARGE SCALE GENOMIC DNA]</scope>
    <source>
        <strain evidence="3">cv. Texas</strain>
    </source>
</reference>